<dbReference type="Gene3D" id="1.10.3100.10">
    <property type="entry name" value="Putative cytoplasmic protein"/>
    <property type="match status" value="1"/>
</dbReference>
<accession>A0A6G4WXY3</accession>
<dbReference type="AlphaFoldDB" id="A0A6G4WXY3"/>
<dbReference type="CDD" id="cd00093">
    <property type="entry name" value="HTH_XRE"/>
    <property type="match status" value="1"/>
</dbReference>
<dbReference type="Proteomes" id="UP000477722">
    <property type="component" value="Unassembled WGS sequence"/>
</dbReference>
<dbReference type="GO" id="GO:0003677">
    <property type="term" value="F:DNA binding"/>
    <property type="evidence" value="ECO:0007669"/>
    <property type="project" value="InterPro"/>
</dbReference>
<evidence type="ECO:0000313" key="2">
    <source>
        <dbReference type="EMBL" id="NGO69301.1"/>
    </source>
</evidence>
<proteinExistence type="predicted"/>
<feature type="domain" description="HTH cro/C1-type" evidence="1">
    <location>
        <begin position="11"/>
        <end position="46"/>
    </location>
</feature>
<evidence type="ECO:0000313" key="3">
    <source>
        <dbReference type="Proteomes" id="UP000477722"/>
    </source>
</evidence>
<dbReference type="Pfam" id="PF01381">
    <property type="entry name" value="HTH_3"/>
    <property type="match status" value="1"/>
</dbReference>
<dbReference type="EMBL" id="JAAKZZ010000108">
    <property type="protein sequence ID" value="NGO69301.1"/>
    <property type="molecule type" value="Genomic_DNA"/>
</dbReference>
<dbReference type="InterPro" id="IPR001387">
    <property type="entry name" value="Cro/C1-type_HTH"/>
</dbReference>
<dbReference type="RefSeq" id="WP_165298995.1">
    <property type="nucleotide sequence ID" value="NZ_JAAKZZ010000108.1"/>
</dbReference>
<comment type="caution">
    <text evidence="2">The sequence shown here is derived from an EMBL/GenBank/DDBJ whole genome shotgun (WGS) entry which is preliminary data.</text>
</comment>
<sequence length="222" mass="24411">MSDTMTAAEYRARRELAGLTGDHLARMLGVDPRTARRWEEGRYRVPEGVAAELRQISTDTAQAVADTAARAGDGPLLTYSDDEQYRLAHPGERWSAAWHRAVTARAAEQAGVGIEYAPTLVEIASIIPGRAVHSYDLLYEVIEATGLSRQEAHAAIHAMLADLGDDAIVSRRPMRPELLTDNPRDRDVYWWLAVTEETVTTIREAIAAAHGVPDEIAGEQSR</sequence>
<dbReference type="InterPro" id="IPR027910">
    <property type="entry name" value="YdiL_sf"/>
</dbReference>
<protein>
    <recommendedName>
        <fullName evidence="1">HTH cro/C1-type domain-containing protein</fullName>
    </recommendedName>
</protein>
<dbReference type="SUPFAM" id="SSF47413">
    <property type="entry name" value="lambda repressor-like DNA-binding domains"/>
    <property type="match status" value="1"/>
</dbReference>
<evidence type="ECO:0000259" key="1">
    <source>
        <dbReference type="Pfam" id="PF01381"/>
    </source>
</evidence>
<gene>
    <name evidence="2" type="ORF">G5C65_13225</name>
</gene>
<keyword evidence="3" id="KW-1185">Reference proteome</keyword>
<organism evidence="2 3">
    <name type="scientific">Streptomyces boncukensis</name>
    <dbReference type="NCBI Taxonomy" id="2711219"/>
    <lineage>
        <taxon>Bacteria</taxon>
        <taxon>Bacillati</taxon>
        <taxon>Actinomycetota</taxon>
        <taxon>Actinomycetes</taxon>
        <taxon>Kitasatosporales</taxon>
        <taxon>Streptomycetaceae</taxon>
        <taxon>Streptomyces</taxon>
    </lineage>
</organism>
<reference evidence="2 3" key="1">
    <citation type="submission" date="2020-02" db="EMBL/GenBank/DDBJ databases">
        <title>Whole-genome analyses of novel actinobacteria.</title>
        <authorList>
            <person name="Sahin N."/>
            <person name="Tatar D."/>
        </authorList>
    </citation>
    <scope>NUCLEOTIDE SEQUENCE [LARGE SCALE GENOMIC DNA]</scope>
    <source>
        <strain evidence="2 3">SB3404</strain>
    </source>
</reference>
<dbReference type="InterPro" id="IPR010982">
    <property type="entry name" value="Lambda_DNA-bd_dom_sf"/>
</dbReference>
<name>A0A6G4WXY3_9ACTN</name>